<feature type="compositionally biased region" description="Basic and acidic residues" evidence="1">
    <location>
        <begin position="233"/>
        <end position="242"/>
    </location>
</feature>
<keyword evidence="4" id="KW-1185">Reference proteome</keyword>
<sequence>MDLVQTIRKEGSRGGRANFSWEDVKADESRDHYLGHSLKAPVGRWQKNRDLTWFSNSKDASASQSDLAAAEAARKEEFKRVKEAEENALAASLGLPLPHQNKEENPNLAPLGEKAARRALEGNVVDDAEEVDLDGEGKGLGFGHEGGKGRAGRREMEGDREVLRGEERAGFVGGRPQDIKRKDRRRSRTHDRRRRDEDKDDRRRRRDKDGDDDRRRKYRSRSRDRERHRRRRHDEGEDDRAADRKRHSRHHREDRRSRSRSRDRDARRRRRTRSRSPRESDDWERRRR</sequence>
<reference evidence="3" key="1">
    <citation type="journal article" date="2020" name="Stud. Mycol.">
        <title>101 Dothideomycetes genomes: a test case for predicting lifestyles and emergence of pathogens.</title>
        <authorList>
            <person name="Haridas S."/>
            <person name="Albert R."/>
            <person name="Binder M."/>
            <person name="Bloem J."/>
            <person name="Labutti K."/>
            <person name="Salamov A."/>
            <person name="Andreopoulos B."/>
            <person name="Baker S."/>
            <person name="Barry K."/>
            <person name="Bills G."/>
            <person name="Bluhm B."/>
            <person name="Cannon C."/>
            <person name="Castanera R."/>
            <person name="Culley D."/>
            <person name="Daum C."/>
            <person name="Ezra D."/>
            <person name="Gonzalez J."/>
            <person name="Henrissat B."/>
            <person name="Kuo A."/>
            <person name="Liang C."/>
            <person name="Lipzen A."/>
            <person name="Lutzoni F."/>
            <person name="Magnuson J."/>
            <person name="Mondo S."/>
            <person name="Nolan M."/>
            <person name="Ohm R."/>
            <person name="Pangilinan J."/>
            <person name="Park H.-J."/>
            <person name="Ramirez L."/>
            <person name="Alfaro M."/>
            <person name="Sun H."/>
            <person name="Tritt A."/>
            <person name="Yoshinaga Y."/>
            <person name="Zwiers L.-H."/>
            <person name="Turgeon B."/>
            <person name="Goodwin S."/>
            <person name="Spatafora J."/>
            <person name="Crous P."/>
            <person name="Grigoriev I."/>
        </authorList>
    </citation>
    <scope>NUCLEOTIDE SEQUENCE</scope>
    <source>
        <strain evidence="3">CBS 113979</strain>
    </source>
</reference>
<evidence type="ECO:0000313" key="4">
    <source>
        <dbReference type="Proteomes" id="UP000800041"/>
    </source>
</evidence>
<dbReference type="OrthoDB" id="5390672at2759"/>
<evidence type="ECO:0000256" key="1">
    <source>
        <dbReference type="SAM" id="MobiDB-lite"/>
    </source>
</evidence>
<evidence type="ECO:0000313" key="3">
    <source>
        <dbReference type="EMBL" id="KAF1990165.1"/>
    </source>
</evidence>
<feature type="compositionally biased region" description="Acidic residues" evidence="1">
    <location>
        <begin position="124"/>
        <end position="134"/>
    </location>
</feature>
<dbReference type="Pfam" id="PF10159">
    <property type="entry name" value="MMtag"/>
    <property type="match status" value="1"/>
</dbReference>
<dbReference type="PANTHER" id="PTHR14580:SF0">
    <property type="entry name" value="MULTIPLE MYELOMA TUMOR-ASSOCIATED PROTEIN 2"/>
    <property type="match status" value="1"/>
</dbReference>
<feature type="compositionally biased region" description="Basic and acidic residues" evidence="1">
    <location>
        <begin position="145"/>
        <end position="169"/>
    </location>
</feature>
<gene>
    <name evidence="3" type="ORF">K402DRAFT_371199</name>
</gene>
<name>A0A6G1HAH9_9PEZI</name>
<protein>
    <recommendedName>
        <fullName evidence="2">Multiple myeloma tumor-associated protein 2-like N-terminal domain-containing protein</fullName>
    </recommendedName>
</protein>
<dbReference type="AlphaFoldDB" id="A0A6G1HAH9"/>
<feature type="compositionally biased region" description="Basic and acidic residues" evidence="1">
    <location>
        <begin position="276"/>
        <end position="288"/>
    </location>
</feature>
<feature type="compositionally biased region" description="Basic and acidic residues" evidence="1">
    <location>
        <begin position="254"/>
        <end position="266"/>
    </location>
</feature>
<feature type="domain" description="Multiple myeloma tumor-associated protein 2-like N-terminal" evidence="2">
    <location>
        <begin position="11"/>
        <end position="94"/>
    </location>
</feature>
<organism evidence="3 4">
    <name type="scientific">Aulographum hederae CBS 113979</name>
    <dbReference type="NCBI Taxonomy" id="1176131"/>
    <lineage>
        <taxon>Eukaryota</taxon>
        <taxon>Fungi</taxon>
        <taxon>Dikarya</taxon>
        <taxon>Ascomycota</taxon>
        <taxon>Pezizomycotina</taxon>
        <taxon>Dothideomycetes</taxon>
        <taxon>Pleosporomycetidae</taxon>
        <taxon>Aulographales</taxon>
        <taxon>Aulographaceae</taxon>
    </lineage>
</organism>
<feature type="compositionally biased region" description="Basic and acidic residues" evidence="1">
    <location>
        <begin position="194"/>
        <end position="225"/>
    </location>
</feature>
<feature type="compositionally biased region" description="Basic residues" evidence="1">
    <location>
        <begin position="182"/>
        <end position="193"/>
    </location>
</feature>
<dbReference type="Proteomes" id="UP000800041">
    <property type="component" value="Unassembled WGS sequence"/>
</dbReference>
<dbReference type="PANTHER" id="PTHR14580">
    <property type="entry name" value="MULTIPLE MYELOMA TUMOR-ASSOCIATED PROTEIN 2 FAMILY MEMBER"/>
    <property type="match status" value="1"/>
</dbReference>
<evidence type="ECO:0000259" key="2">
    <source>
        <dbReference type="Pfam" id="PF10159"/>
    </source>
</evidence>
<dbReference type="EMBL" id="ML977143">
    <property type="protein sequence ID" value="KAF1990165.1"/>
    <property type="molecule type" value="Genomic_DNA"/>
</dbReference>
<feature type="compositionally biased region" description="Basic residues" evidence="1">
    <location>
        <begin position="243"/>
        <end position="253"/>
    </location>
</feature>
<dbReference type="InterPro" id="IPR019315">
    <property type="entry name" value="MMTA2_N"/>
</dbReference>
<accession>A0A6G1HAH9</accession>
<feature type="region of interest" description="Disordered" evidence="1">
    <location>
        <begin position="91"/>
        <end position="288"/>
    </location>
</feature>
<dbReference type="InterPro" id="IPR039207">
    <property type="entry name" value="MMTAG2-like"/>
</dbReference>
<proteinExistence type="predicted"/>